<organism evidence="1 2">
    <name type="scientific">Gigaspora margarita</name>
    <dbReference type="NCBI Taxonomy" id="4874"/>
    <lineage>
        <taxon>Eukaryota</taxon>
        <taxon>Fungi</taxon>
        <taxon>Fungi incertae sedis</taxon>
        <taxon>Mucoromycota</taxon>
        <taxon>Glomeromycotina</taxon>
        <taxon>Glomeromycetes</taxon>
        <taxon>Diversisporales</taxon>
        <taxon>Gigasporaceae</taxon>
        <taxon>Gigaspora</taxon>
    </lineage>
</organism>
<name>A0ABN7X0U3_GIGMA</name>
<dbReference type="Proteomes" id="UP000789901">
    <property type="component" value="Unassembled WGS sequence"/>
</dbReference>
<dbReference type="EMBL" id="CAJVQB010077317">
    <property type="protein sequence ID" value="CAG8844853.1"/>
    <property type="molecule type" value="Genomic_DNA"/>
</dbReference>
<reference evidence="1 2" key="1">
    <citation type="submission" date="2021-06" db="EMBL/GenBank/DDBJ databases">
        <authorList>
            <person name="Kallberg Y."/>
            <person name="Tangrot J."/>
            <person name="Rosling A."/>
        </authorList>
    </citation>
    <scope>NUCLEOTIDE SEQUENCE [LARGE SCALE GENOMIC DNA]</scope>
    <source>
        <strain evidence="1 2">120-4 pot B 10/14</strain>
    </source>
</reference>
<protein>
    <submittedName>
        <fullName evidence="1">16307_t:CDS:1</fullName>
    </submittedName>
</protein>
<dbReference type="PANTHER" id="PTHR47163:SF2">
    <property type="entry name" value="SI:DKEY-17M8.2"/>
    <property type="match status" value="1"/>
</dbReference>
<gene>
    <name evidence="1" type="ORF">GMARGA_LOCUS37332</name>
</gene>
<dbReference type="PANTHER" id="PTHR47163">
    <property type="entry name" value="DDE_TNP_IS1595 DOMAIN-CONTAINING PROTEIN"/>
    <property type="match status" value="1"/>
</dbReference>
<evidence type="ECO:0000313" key="1">
    <source>
        <dbReference type="EMBL" id="CAG8844853.1"/>
    </source>
</evidence>
<comment type="caution">
    <text evidence="1">The sequence shown here is derived from an EMBL/GenBank/DDBJ whole genome shotgun (WGS) entry which is preliminary data.</text>
</comment>
<sequence length="91" mass="10733">CWGEYNGIEDELNVKHKTVNHSKWFTDPKTGVNTNTIEGVWNDIKLQVAPHNRCKDVIKNHLFEYIWHKKYKNNLWNAFIDALCTTGYPNN</sequence>
<dbReference type="InterPro" id="IPR053164">
    <property type="entry name" value="IS1016-like_transposase"/>
</dbReference>
<feature type="non-terminal residue" evidence="1">
    <location>
        <position position="1"/>
    </location>
</feature>
<keyword evidence="2" id="KW-1185">Reference proteome</keyword>
<evidence type="ECO:0000313" key="2">
    <source>
        <dbReference type="Proteomes" id="UP000789901"/>
    </source>
</evidence>
<accession>A0ABN7X0U3</accession>
<proteinExistence type="predicted"/>